<dbReference type="InterPro" id="IPR002048">
    <property type="entry name" value="EF_hand_dom"/>
</dbReference>
<dbReference type="InterPro" id="IPR018247">
    <property type="entry name" value="EF_Hand_1_Ca_BS"/>
</dbReference>
<keyword evidence="1" id="KW-0106">Calcium</keyword>
<dbReference type="PhylomeDB" id="A0A0G4HDJ5"/>
<organism evidence="4">
    <name type="scientific">Chromera velia CCMP2878</name>
    <dbReference type="NCBI Taxonomy" id="1169474"/>
    <lineage>
        <taxon>Eukaryota</taxon>
        <taxon>Sar</taxon>
        <taxon>Alveolata</taxon>
        <taxon>Colpodellida</taxon>
        <taxon>Chromeraceae</taxon>
        <taxon>Chromera</taxon>
    </lineage>
</organism>
<keyword evidence="2" id="KW-0812">Transmembrane</keyword>
<dbReference type="EMBL" id="CDMZ01002386">
    <property type="protein sequence ID" value="CEM42130.1"/>
    <property type="molecule type" value="Genomic_DNA"/>
</dbReference>
<dbReference type="AlphaFoldDB" id="A0A0G4HDJ5"/>
<feature type="domain" description="EF-hand" evidence="3">
    <location>
        <begin position="182"/>
        <end position="217"/>
    </location>
</feature>
<dbReference type="VEuPathDB" id="CryptoDB:Cvel_6454"/>
<evidence type="ECO:0000259" key="3">
    <source>
        <dbReference type="PROSITE" id="PS50222"/>
    </source>
</evidence>
<dbReference type="PROSITE" id="PS00018">
    <property type="entry name" value="EF_HAND_1"/>
    <property type="match status" value="2"/>
</dbReference>
<sequence>MFGGSNVNVDPESLKETTKLSLKGAVKEFSKWRKSARDSPRLLSLACIVACILILLADITTALGKLLTLQPVALAMTLHTMLFAILAIGTEISRWYSMFGLRDYLALWFRFTTRCVGRGFFHVFVGTLAVSQWTAVTVLCGGLLIASGIFTALSGMYASSRVNRLHKELRAQCSSGSKKGNVQMSAVEQQFRMMDADGDGFVSVEELRQYLKKDKPFEDGRKYPSFKSVNVHAEAEEMMAILDADGDGRVDCDELFAWLIAKKGGASIAFV</sequence>
<feature type="transmembrane region" description="Helical" evidence="2">
    <location>
        <begin position="69"/>
        <end position="90"/>
    </location>
</feature>
<evidence type="ECO:0000256" key="2">
    <source>
        <dbReference type="SAM" id="Phobius"/>
    </source>
</evidence>
<feature type="transmembrane region" description="Helical" evidence="2">
    <location>
        <begin position="42"/>
        <end position="63"/>
    </location>
</feature>
<dbReference type="SMART" id="SM00054">
    <property type="entry name" value="EFh"/>
    <property type="match status" value="2"/>
</dbReference>
<dbReference type="CDD" id="cd00051">
    <property type="entry name" value="EFh"/>
    <property type="match status" value="1"/>
</dbReference>
<feature type="domain" description="EF-hand" evidence="3">
    <location>
        <begin position="230"/>
        <end position="265"/>
    </location>
</feature>
<dbReference type="PROSITE" id="PS50222">
    <property type="entry name" value="EF_HAND_2"/>
    <property type="match status" value="2"/>
</dbReference>
<protein>
    <recommendedName>
        <fullName evidence="3">EF-hand domain-containing protein</fullName>
    </recommendedName>
</protein>
<dbReference type="SUPFAM" id="SSF47473">
    <property type="entry name" value="EF-hand"/>
    <property type="match status" value="1"/>
</dbReference>
<keyword evidence="2" id="KW-0472">Membrane</keyword>
<name>A0A0G4HDJ5_9ALVE</name>
<dbReference type="Pfam" id="PF13499">
    <property type="entry name" value="EF-hand_7"/>
    <property type="match status" value="1"/>
</dbReference>
<reference evidence="4" key="1">
    <citation type="submission" date="2014-11" db="EMBL/GenBank/DDBJ databases">
        <authorList>
            <person name="Otto D Thomas"/>
            <person name="Naeem Raeece"/>
        </authorList>
    </citation>
    <scope>NUCLEOTIDE SEQUENCE</scope>
</reference>
<proteinExistence type="predicted"/>
<evidence type="ECO:0000256" key="1">
    <source>
        <dbReference type="ARBA" id="ARBA00022837"/>
    </source>
</evidence>
<evidence type="ECO:0000313" key="4">
    <source>
        <dbReference type="EMBL" id="CEM42130.1"/>
    </source>
</evidence>
<feature type="transmembrane region" description="Helical" evidence="2">
    <location>
        <begin position="136"/>
        <end position="158"/>
    </location>
</feature>
<feature type="transmembrane region" description="Helical" evidence="2">
    <location>
        <begin position="111"/>
        <end position="130"/>
    </location>
</feature>
<keyword evidence="2" id="KW-1133">Transmembrane helix</keyword>
<dbReference type="Gene3D" id="1.10.238.10">
    <property type="entry name" value="EF-hand"/>
    <property type="match status" value="1"/>
</dbReference>
<dbReference type="GO" id="GO:0005509">
    <property type="term" value="F:calcium ion binding"/>
    <property type="evidence" value="ECO:0007669"/>
    <property type="project" value="InterPro"/>
</dbReference>
<dbReference type="InterPro" id="IPR011992">
    <property type="entry name" value="EF-hand-dom_pair"/>
</dbReference>
<gene>
    <name evidence="4" type="ORF">Cvel_6454</name>
</gene>
<accession>A0A0G4HDJ5</accession>